<dbReference type="Gene3D" id="3.40.50.150">
    <property type="entry name" value="Vaccinia Virus protein VP39"/>
    <property type="match status" value="1"/>
</dbReference>
<dbReference type="EMBL" id="LN733868">
    <property type="protein sequence ID" value="CEP18574.1"/>
    <property type="molecule type" value="Genomic_DNA"/>
</dbReference>
<dbReference type="InterPro" id="IPR029063">
    <property type="entry name" value="SAM-dependent_MTases_sf"/>
</dbReference>
<name>A0A0B7NUA1_9FUNG</name>
<dbReference type="Proteomes" id="UP000054107">
    <property type="component" value="Unassembled WGS sequence"/>
</dbReference>
<organism evidence="1 2">
    <name type="scientific">Parasitella parasitica</name>
    <dbReference type="NCBI Taxonomy" id="35722"/>
    <lineage>
        <taxon>Eukaryota</taxon>
        <taxon>Fungi</taxon>
        <taxon>Fungi incertae sedis</taxon>
        <taxon>Mucoromycota</taxon>
        <taxon>Mucoromycotina</taxon>
        <taxon>Mucoromycetes</taxon>
        <taxon>Mucorales</taxon>
        <taxon>Mucorineae</taxon>
        <taxon>Mucoraceae</taxon>
        <taxon>Parasitella</taxon>
    </lineage>
</organism>
<gene>
    <name evidence="1" type="primary">PARPA_12880.1 scaffold 45629</name>
</gene>
<dbReference type="OrthoDB" id="407325at2759"/>
<dbReference type="AlphaFoldDB" id="A0A0B7NUA1"/>
<sequence>MGESIKATKRISFSNETGTEEVHILVEQVLDAAYGCYVWPSALVMGEFVWYHRDLFANKTILEVGVICYTVSHQLIDFVIAWQS</sequence>
<evidence type="ECO:0000313" key="1">
    <source>
        <dbReference type="EMBL" id="CEP18574.1"/>
    </source>
</evidence>
<keyword evidence="2" id="KW-1185">Reference proteome</keyword>
<accession>A0A0B7NUA1</accession>
<reference evidence="1 2" key="1">
    <citation type="submission" date="2014-09" db="EMBL/GenBank/DDBJ databases">
        <authorList>
            <person name="Ellenberger Sabrina"/>
        </authorList>
    </citation>
    <scope>NUCLEOTIDE SEQUENCE [LARGE SCALE GENOMIC DNA]</scope>
    <source>
        <strain evidence="1 2">CBS 412.66</strain>
    </source>
</reference>
<evidence type="ECO:0000313" key="2">
    <source>
        <dbReference type="Proteomes" id="UP000054107"/>
    </source>
</evidence>
<proteinExistence type="predicted"/>
<protein>
    <submittedName>
        <fullName evidence="1">Uncharacterized protein</fullName>
    </submittedName>
</protein>